<feature type="disulfide bond" evidence="8">
    <location>
        <begin position="1044"/>
        <end position="1049"/>
    </location>
</feature>
<dbReference type="InterPro" id="IPR024079">
    <property type="entry name" value="MetalloPept_cat_dom_sf"/>
</dbReference>
<dbReference type="GO" id="GO:0007155">
    <property type="term" value="P:cell adhesion"/>
    <property type="evidence" value="ECO:0007669"/>
    <property type="project" value="TreeGrafter"/>
</dbReference>
<evidence type="ECO:0000256" key="8">
    <source>
        <dbReference type="PROSITE-ProRule" id="PRU00276"/>
    </source>
</evidence>
<dbReference type="GO" id="GO:0008584">
    <property type="term" value="P:male gonad development"/>
    <property type="evidence" value="ECO:0007669"/>
    <property type="project" value="TreeGrafter"/>
</dbReference>
<feature type="domain" description="EGF-like" evidence="10">
    <location>
        <begin position="1322"/>
        <end position="1356"/>
    </location>
</feature>
<dbReference type="Pfam" id="PF07974">
    <property type="entry name" value="EGF_2"/>
    <property type="match status" value="1"/>
</dbReference>
<dbReference type="KEGG" id="asn:102375606"/>
<keyword evidence="3 9" id="KW-0812">Transmembrane</keyword>
<name>A0A3Q0GHP3_ALLSI</name>
<dbReference type="InterPro" id="IPR001590">
    <property type="entry name" value="Peptidase_M12B"/>
</dbReference>
<dbReference type="GO" id="GO:0005886">
    <property type="term" value="C:plasma membrane"/>
    <property type="evidence" value="ECO:0007669"/>
    <property type="project" value="UniProtKB-ARBA"/>
</dbReference>
<feature type="disulfide bond" evidence="7">
    <location>
        <begin position="1346"/>
        <end position="1355"/>
    </location>
</feature>
<dbReference type="GO" id="GO:0006508">
    <property type="term" value="P:proteolysis"/>
    <property type="evidence" value="ECO:0007669"/>
    <property type="project" value="InterPro"/>
</dbReference>
<accession>A0A3Q0GHP3</accession>
<evidence type="ECO:0000256" key="3">
    <source>
        <dbReference type="ARBA" id="ARBA00022692"/>
    </source>
</evidence>
<dbReference type="SMART" id="SM00181">
    <property type="entry name" value="EGF"/>
    <property type="match status" value="2"/>
</dbReference>
<feature type="domain" description="Peptidase M12B" evidence="12">
    <location>
        <begin position="172"/>
        <end position="369"/>
    </location>
</feature>
<dbReference type="STRING" id="38654.A0A3Q0GHP3"/>
<dbReference type="SUPFAM" id="SSF55486">
    <property type="entry name" value="Metalloproteases ('zincins'), catalytic domain"/>
    <property type="match status" value="2"/>
</dbReference>
<evidence type="ECO:0000313" key="14">
    <source>
        <dbReference type="RefSeq" id="XP_025059186.1"/>
    </source>
</evidence>
<dbReference type="PROSITE" id="PS50214">
    <property type="entry name" value="DISINTEGRIN_2"/>
    <property type="match status" value="2"/>
</dbReference>
<dbReference type="InterPro" id="IPR006586">
    <property type="entry name" value="ADAM_Cys-rich"/>
</dbReference>
<dbReference type="InterPro" id="IPR036436">
    <property type="entry name" value="Disintegrin_dom_sf"/>
</dbReference>
<gene>
    <name evidence="14" type="primary">LOC102375606</name>
</gene>
<evidence type="ECO:0000259" key="10">
    <source>
        <dbReference type="PROSITE" id="PS50026"/>
    </source>
</evidence>
<dbReference type="InterPro" id="IPR034027">
    <property type="entry name" value="Reprolysin_adamalysin"/>
</dbReference>
<protein>
    <submittedName>
        <fullName evidence="14">Disintegrin and metalloproteinase domain-containing protein 18</fullName>
    </submittedName>
</protein>
<evidence type="ECO:0000256" key="6">
    <source>
        <dbReference type="ARBA" id="ARBA00023157"/>
    </source>
</evidence>
<comment type="caution">
    <text evidence="7">Lacks conserved residue(s) required for the propagation of feature annotation.</text>
</comment>
<sequence>GSRGCSGPPRLPRRLSVANRPRFVAADAQGRVSYALTMDGKPYTVHLQQQLFIPSEFRVYTYNGQGSLLSDFAAVKADCYYQGYIEGVPNSAVTLSTCSGLRGLLQFENVSYGIEPLDSSSGFEHLVYQIKNGSTKRPLFENDDMFRDGEQVTGEVSRTLHVELAAAIKSARYLELAIVLDKGLYNYMGPDKNVVTQKIVQLIGFVNSMFSRLNVTIVLSSLEFWTDYNKIITTGEANELLHRFVKWKNSHLVLRPHDMAYLLVYRDHPRYAGTTFAGKMCVSNYSGAVALYQDMVTLESFSVIVAQLLGLSLGMTYDDVRTCQCSGPTCIMHKNAILFSGVKSFSSCSIGDFETFIKHSGGHCLSNRPHLNPSYKSPSCGNGIIEDGEQCDCGSAQECTQNRCCTTGCRLARGARCATGLCCYSCQIKARNRKCRERVDNQCDLPEFCNGTSAFCPQDVFVQNGHKCERNAGYCYNGYCQAADLQCQRIYGRGSKNGPDACYEEVNSQTDRFGHCGNDPNMGYKSCSWMNLKCGKLICTYPIRVPFIQENTAVIYAQVREDLCVSLDYMQPATAKDPMMVKDGTMCATGKVCINGKCQVEGVLGYDCNPATKCNGHGVCNNKKNCHCDPGWQPPNCQTRGSVLGGSIDSGLRFLGSDDALERAAQRTMKNWLVLGFCLFLPVLVGAALMVAKRKELSQLCAEEESQGDEEGEEGGARLGMRLSLHPLGRAALVAEGACGSGAVVGIPKISYVLTIEGKPYTVHLQQQVFLPSDFRVYTYSRQGAVHAEIPTIKRDCFYRGYVVGFPSSVVTLSTCAGLRGVLQVENVTYGIEPLDLAPGFQHLMYRVWNEDIESQLFVENNTLSGDGGVILQPDAGRDAIPIQGLSKSPRYVEMHVVVAKALYDYMGSDKEVVTEKVVQLLSFVNSVFAPLNVTIILSSLELWVDEDQMATAGEAPELLWRFLRWKSLHRPLRPHDLSYLLVSRERPEHVGASFAGQLCLRNYSGGVALYQRAVTLETFSVVVAQLLGLSLGMTLEDPRTCRCAGATCVMHPGTVGASGPRAFSACSIRDLARFLASEDGRCLLNRPHMNVSYRAPVCGNNIVEPGEECDCGSSWECQRSRCCQPTCRFRSNIKCSTGLCCWECQFLRNGTLCRSTVDGECDLQEYCNGSSAACPPDFWVMDGHPCKRQSGYCYKSRCQLADKQCTQVFGRGAKSAPLACYEEVNSKNDRMGNCGSQPTGYLSCLASDFLCGKLVCEVPLKKPFVKTTAAVIYARAKSHLCVTLDYMQELGKTDPMAVSDGTVCGDKKICINRKCVDVSVLGYNCDVAAKCNNRGVCNNRGNCHCESGWMPPDCTVKTKAGFGGSIDSNFRSSPITDGVHMTTVRNWLLLSCFLFLPVLIGFVILVMKRKKLAQCCDKEELQADNLEDVGKPGDPR</sequence>
<evidence type="ECO:0000256" key="7">
    <source>
        <dbReference type="PROSITE-ProRule" id="PRU00076"/>
    </source>
</evidence>
<feature type="disulfide bond" evidence="8">
    <location>
        <begin position="325"/>
        <end position="330"/>
    </location>
</feature>
<dbReference type="Pfam" id="PF00200">
    <property type="entry name" value="Disintegrin"/>
    <property type="match status" value="2"/>
</dbReference>
<dbReference type="Pfam" id="PF08516">
    <property type="entry name" value="ADAM_CR"/>
    <property type="match status" value="2"/>
</dbReference>
<evidence type="ECO:0000256" key="5">
    <source>
        <dbReference type="ARBA" id="ARBA00023136"/>
    </source>
</evidence>
<keyword evidence="2 7" id="KW-0245">EGF-like domain</keyword>
<keyword evidence="14" id="KW-0482">Metalloprotease</keyword>
<dbReference type="InterPro" id="IPR002870">
    <property type="entry name" value="Peptidase_M12B_N"/>
</dbReference>
<feature type="domain" description="EGF-like" evidence="10">
    <location>
        <begin position="604"/>
        <end position="638"/>
    </location>
</feature>
<dbReference type="Gene3D" id="3.40.390.10">
    <property type="entry name" value="Collagenase (Catalytic Domain)"/>
    <property type="match status" value="2"/>
</dbReference>
<comment type="subcellular location">
    <subcellularLocation>
        <location evidence="1">Membrane</location>
        <topology evidence="1">Single-pass type I membrane protein</topology>
    </subcellularLocation>
</comment>
<feature type="domain" description="Disintegrin" evidence="11">
    <location>
        <begin position="1096"/>
        <end position="1183"/>
    </location>
</feature>
<feature type="transmembrane region" description="Helical" evidence="9">
    <location>
        <begin position="1388"/>
        <end position="1408"/>
    </location>
</feature>
<evidence type="ECO:0000259" key="12">
    <source>
        <dbReference type="PROSITE" id="PS50215"/>
    </source>
</evidence>
<dbReference type="InterPro" id="IPR013111">
    <property type="entry name" value="EGF_extracell"/>
</dbReference>
<feature type="disulfide bond" evidence="7">
    <location>
        <begin position="628"/>
        <end position="637"/>
    </location>
</feature>
<organism evidence="13 14">
    <name type="scientific">Alligator sinensis</name>
    <name type="common">Chinese alligator</name>
    <dbReference type="NCBI Taxonomy" id="38654"/>
    <lineage>
        <taxon>Eukaryota</taxon>
        <taxon>Metazoa</taxon>
        <taxon>Chordata</taxon>
        <taxon>Craniata</taxon>
        <taxon>Vertebrata</taxon>
        <taxon>Euteleostomi</taxon>
        <taxon>Archelosauria</taxon>
        <taxon>Archosauria</taxon>
        <taxon>Crocodylia</taxon>
        <taxon>Alligatoridae</taxon>
        <taxon>Alligatorinae</taxon>
        <taxon>Alligator</taxon>
    </lineage>
</organism>
<dbReference type="InterPro" id="IPR018358">
    <property type="entry name" value="Disintegrin_CS"/>
</dbReference>
<keyword evidence="13" id="KW-1185">Reference proteome</keyword>
<keyword evidence="14" id="KW-0378">Hydrolase</keyword>
<evidence type="ECO:0000256" key="9">
    <source>
        <dbReference type="SAM" id="Phobius"/>
    </source>
</evidence>
<dbReference type="Pfam" id="PF01562">
    <property type="entry name" value="Pep_M12B_propep"/>
    <property type="match status" value="2"/>
</dbReference>
<dbReference type="PROSITE" id="PS01186">
    <property type="entry name" value="EGF_2"/>
    <property type="match status" value="2"/>
</dbReference>
<dbReference type="SUPFAM" id="SSF57552">
    <property type="entry name" value="Blood coagulation inhibitor (disintegrin)"/>
    <property type="match status" value="2"/>
</dbReference>
<dbReference type="InterPro" id="IPR000742">
    <property type="entry name" value="EGF"/>
</dbReference>
<dbReference type="RefSeq" id="XP_025059186.1">
    <property type="nucleotide sequence ID" value="XM_025203401.1"/>
</dbReference>
<dbReference type="InterPro" id="IPR001762">
    <property type="entry name" value="Disintegrin_dom"/>
</dbReference>
<dbReference type="PROSITE" id="PS00427">
    <property type="entry name" value="DISINTEGRIN_1"/>
    <property type="match status" value="2"/>
</dbReference>
<dbReference type="GO" id="GO:0007339">
    <property type="term" value="P:binding of sperm to zona pellucida"/>
    <property type="evidence" value="ECO:0007669"/>
    <property type="project" value="TreeGrafter"/>
</dbReference>
<dbReference type="PROSITE" id="PS50215">
    <property type="entry name" value="ADAM_MEPRO"/>
    <property type="match status" value="2"/>
</dbReference>
<keyword evidence="4 9" id="KW-1133">Transmembrane helix</keyword>
<dbReference type="Gene3D" id="3.40.1620.60">
    <property type="match status" value="1"/>
</dbReference>
<evidence type="ECO:0000256" key="1">
    <source>
        <dbReference type="ARBA" id="ARBA00004479"/>
    </source>
</evidence>
<dbReference type="PANTHER" id="PTHR11905">
    <property type="entry name" value="ADAM A DISINTEGRIN AND METALLOPROTEASE DOMAIN"/>
    <property type="match status" value="1"/>
</dbReference>
<proteinExistence type="predicted"/>
<keyword evidence="14" id="KW-0645">Protease</keyword>
<evidence type="ECO:0000256" key="4">
    <source>
        <dbReference type="ARBA" id="ARBA00022989"/>
    </source>
</evidence>
<evidence type="ECO:0000259" key="11">
    <source>
        <dbReference type="PROSITE" id="PS50214"/>
    </source>
</evidence>
<feature type="domain" description="Peptidase M12B" evidence="12">
    <location>
        <begin position="891"/>
        <end position="1088"/>
    </location>
</feature>
<dbReference type="CDD" id="cd04269">
    <property type="entry name" value="ZnMc_adamalysin_II_like"/>
    <property type="match status" value="2"/>
</dbReference>
<dbReference type="InParanoid" id="A0A3Q0GHP3"/>
<evidence type="ECO:0000313" key="13">
    <source>
        <dbReference type="Proteomes" id="UP000189705"/>
    </source>
</evidence>
<dbReference type="Proteomes" id="UP000189705">
    <property type="component" value="Unplaced"/>
</dbReference>
<evidence type="ECO:0000256" key="2">
    <source>
        <dbReference type="ARBA" id="ARBA00022536"/>
    </source>
</evidence>
<dbReference type="SMART" id="SM00050">
    <property type="entry name" value="DISIN"/>
    <property type="match status" value="2"/>
</dbReference>
<dbReference type="GeneID" id="102375606"/>
<dbReference type="GO" id="GO:0004222">
    <property type="term" value="F:metalloendopeptidase activity"/>
    <property type="evidence" value="ECO:0007669"/>
    <property type="project" value="InterPro"/>
</dbReference>
<dbReference type="SMART" id="SM00608">
    <property type="entry name" value="ACR"/>
    <property type="match status" value="2"/>
</dbReference>
<keyword evidence="6 7" id="KW-1015">Disulfide bond</keyword>
<keyword evidence="5 9" id="KW-0472">Membrane</keyword>
<dbReference type="FunFam" id="4.10.70.10:FF:000001">
    <property type="entry name" value="Disintegrin and metalloproteinase domain-containing protein 22"/>
    <property type="match status" value="2"/>
</dbReference>
<dbReference type="Gene3D" id="4.10.70.10">
    <property type="entry name" value="Disintegrin domain"/>
    <property type="match status" value="2"/>
</dbReference>
<feature type="domain" description="Disintegrin" evidence="11">
    <location>
        <begin position="377"/>
        <end position="464"/>
    </location>
</feature>
<feature type="non-terminal residue" evidence="14">
    <location>
        <position position="1"/>
    </location>
</feature>
<dbReference type="PROSITE" id="PS50026">
    <property type="entry name" value="EGF_3"/>
    <property type="match status" value="2"/>
</dbReference>
<dbReference type="PANTHER" id="PTHR11905:SF158">
    <property type="entry name" value="DISINTEGRIN AND METALLOPROTEINASE DOMAIN-CONTAINING PROTEIN 18"/>
    <property type="match status" value="1"/>
</dbReference>
<dbReference type="Pfam" id="PF01421">
    <property type="entry name" value="Reprolysin"/>
    <property type="match status" value="2"/>
</dbReference>
<reference evidence="14" key="1">
    <citation type="submission" date="2025-08" db="UniProtKB">
        <authorList>
            <consortium name="RefSeq"/>
        </authorList>
    </citation>
    <scope>IDENTIFICATION</scope>
</reference>